<dbReference type="Pfam" id="PF07002">
    <property type="entry name" value="Copine"/>
    <property type="match status" value="2"/>
</dbReference>
<dbReference type="EMBL" id="VUJU01002791">
    <property type="protein sequence ID" value="KAF0760084.1"/>
    <property type="molecule type" value="Genomic_DNA"/>
</dbReference>
<gene>
    <name evidence="5" type="ORF">FWK35_00012310</name>
</gene>
<comment type="caution">
    <text evidence="5">The sequence shown here is derived from an EMBL/GenBank/DDBJ whole genome shotgun (WGS) entry which is preliminary data.</text>
</comment>
<dbReference type="SUPFAM" id="SSF49562">
    <property type="entry name" value="C2 domain (Calcium/lipid-binding domain, CaLB)"/>
    <property type="match status" value="2"/>
</dbReference>
<dbReference type="SUPFAM" id="SSF53300">
    <property type="entry name" value="vWA-like"/>
    <property type="match status" value="1"/>
</dbReference>
<dbReference type="Gene3D" id="2.60.40.150">
    <property type="entry name" value="C2 domain"/>
    <property type="match status" value="2"/>
</dbReference>
<dbReference type="PROSITE" id="PS50004">
    <property type="entry name" value="C2"/>
    <property type="match status" value="2"/>
</dbReference>
<feature type="domain" description="C2" evidence="3">
    <location>
        <begin position="128"/>
        <end position="260"/>
    </location>
</feature>
<dbReference type="InterPro" id="IPR002035">
    <property type="entry name" value="VWF_A"/>
</dbReference>
<dbReference type="InterPro" id="IPR000008">
    <property type="entry name" value="C2_dom"/>
</dbReference>
<protein>
    <submittedName>
        <fullName evidence="5">Copine-5-like isoform X1</fullName>
    </submittedName>
</protein>
<dbReference type="Proteomes" id="UP000478052">
    <property type="component" value="Unassembled WGS sequence"/>
</dbReference>
<accession>A0A6G0YQL8</accession>
<dbReference type="InterPro" id="IPR036465">
    <property type="entry name" value="vWFA_dom_sf"/>
</dbReference>
<keyword evidence="2" id="KW-0677">Repeat</keyword>
<dbReference type="GO" id="GO:0005544">
    <property type="term" value="F:calcium-dependent phospholipid binding"/>
    <property type="evidence" value="ECO:0007669"/>
    <property type="project" value="InterPro"/>
</dbReference>
<dbReference type="FunFam" id="2.60.40.150:FF:000099">
    <property type="entry name" value="Copine 3"/>
    <property type="match status" value="1"/>
</dbReference>
<dbReference type="GO" id="GO:0032991">
    <property type="term" value="C:protein-containing complex"/>
    <property type="evidence" value="ECO:0007669"/>
    <property type="project" value="UniProtKB-ARBA"/>
</dbReference>
<dbReference type="PANTHER" id="PTHR10857">
    <property type="entry name" value="COPINE"/>
    <property type="match status" value="1"/>
</dbReference>
<reference evidence="5 6" key="1">
    <citation type="submission" date="2019-08" db="EMBL/GenBank/DDBJ databases">
        <title>Whole genome of Aphis craccivora.</title>
        <authorList>
            <person name="Voronova N.V."/>
            <person name="Shulinski R.S."/>
            <person name="Bandarenka Y.V."/>
            <person name="Zhorov D.G."/>
            <person name="Warner D."/>
        </authorList>
    </citation>
    <scope>NUCLEOTIDE SEQUENCE [LARGE SCALE GENOMIC DNA]</scope>
    <source>
        <strain evidence="5">180601</strain>
        <tissue evidence="5">Whole Body</tissue>
    </source>
</reference>
<evidence type="ECO:0000256" key="2">
    <source>
        <dbReference type="ARBA" id="ARBA00022737"/>
    </source>
</evidence>
<dbReference type="Pfam" id="PF00168">
    <property type="entry name" value="C2"/>
    <property type="match status" value="2"/>
</dbReference>
<dbReference type="GO" id="GO:0071277">
    <property type="term" value="P:cellular response to calcium ion"/>
    <property type="evidence" value="ECO:0007669"/>
    <property type="project" value="TreeGrafter"/>
</dbReference>
<proteinExistence type="inferred from homology"/>
<evidence type="ECO:0000259" key="4">
    <source>
        <dbReference type="PROSITE" id="PS50234"/>
    </source>
</evidence>
<feature type="domain" description="C2" evidence="3">
    <location>
        <begin position="1"/>
        <end position="123"/>
    </location>
</feature>
<dbReference type="InterPro" id="IPR037768">
    <property type="entry name" value="C2B_Copine"/>
</dbReference>
<feature type="domain" description="VWFA" evidence="4">
    <location>
        <begin position="298"/>
        <end position="514"/>
    </location>
</feature>
<name>A0A6G0YQL8_APHCR</name>
<evidence type="ECO:0000256" key="1">
    <source>
        <dbReference type="ARBA" id="ARBA00009048"/>
    </source>
</evidence>
<dbReference type="AlphaFoldDB" id="A0A6G0YQL8"/>
<dbReference type="CDD" id="cd01459">
    <property type="entry name" value="vWA_copine_like"/>
    <property type="match status" value="1"/>
</dbReference>
<dbReference type="GO" id="GO:0005886">
    <property type="term" value="C:plasma membrane"/>
    <property type="evidence" value="ECO:0007669"/>
    <property type="project" value="TreeGrafter"/>
</dbReference>
<dbReference type="OrthoDB" id="5855668at2759"/>
<sequence length="618" mass="69460">MAMFKPGSSTEPTSEIELTLSCRNLLDCDMFSKSDPMCVVYMKTPETTKWIEICRTECINNSLNPNFVTKVHVLYRFEVQQLIKFEVYDVDSNLHDLKFQDFLGSCETTLGHIVSSVTLTLPLKGVKTNNKGQVIVKAEELPACHDEVTLHFNGKDLVRSDWMSKFFSWFAKAYPFLELYKVGEDGQYQLVYRTEVVNWTNNPTWKPLTLPVRSLCGTDFDRDIKVVCYHYKYNGNHSLIGEFHVTMNQLKKGPGPENDHKCVKPKSSKIYGSIRLNHFELKKTFTFLDYIMNGTQINCTFAIDFTASNGDPKDYNSLHYLSNRPNQYEQALVAVGDIIQDYDSDKVFPALGFGARIPPHGDVSHEFFLNLQASDPYCAGIEGVINAYHHCIRSVQLFGPTNFSPVINHVAKFAQAYQDGSQYFILLIITDGVITDMFHTKQAIISASSLPMSIIIVGVGNADFDAMEELDADTVPLEVNGVRATRDITQFVSFKDFQSCDNPALAKANLAREVLAEIPIQIAIIKASTLPLSIIIVGVGNADFQSMEELDGDTVKLEVNGVYAARDIVQFVPFKNFQQIENPMNAKSYLAREVLAEIPAQLVGYMKSRNIVPESLHT</sequence>
<evidence type="ECO:0000259" key="3">
    <source>
        <dbReference type="PROSITE" id="PS50004"/>
    </source>
</evidence>
<keyword evidence="6" id="KW-1185">Reference proteome</keyword>
<evidence type="ECO:0000313" key="5">
    <source>
        <dbReference type="EMBL" id="KAF0760084.1"/>
    </source>
</evidence>
<dbReference type="InterPro" id="IPR010734">
    <property type="entry name" value="Copine_C"/>
</dbReference>
<dbReference type="PANTHER" id="PTHR10857:SF106">
    <property type="entry name" value="C2 DOMAIN-CONTAINING PROTEIN"/>
    <property type="match status" value="1"/>
</dbReference>
<dbReference type="InterPro" id="IPR045052">
    <property type="entry name" value="Copine"/>
</dbReference>
<dbReference type="SMART" id="SM00239">
    <property type="entry name" value="C2"/>
    <property type="match status" value="2"/>
</dbReference>
<organism evidence="5 6">
    <name type="scientific">Aphis craccivora</name>
    <name type="common">Cowpea aphid</name>
    <dbReference type="NCBI Taxonomy" id="307492"/>
    <lineage>
        <taxon>Eukaryota</taxon>
        <taxon>Metazoa</taxon>
        <taxon>Ecdysozoa</taxon>
        <taxon>Arthropoda</taxon>
        <taxon>Hexapoda</taxon>
        <taxon>Insecta</taxon>
        <taxon>Pterygota</taxon>
        <taxon>Neoptera</taxon>
        <taxon>Paraneoptera</taxon>
        <taxon>Hemiptera</taxon>
        <taxon>Sternorrhyncha</taxon>
        <taxon>Aphidomorpha</taxon>
        <taxon>Aphidoidea</taxon>
        <taxon>Aphididae</taxon>
        <taxon>Aphidini</taxon>
        <taxon>Aphis</taxon>
        <taxon>Aphis</taxon>
    </lineage>
</organism>
<dbReference type="CDD" id="cd04047">
    <property type="entry name" value="C2B_Copine"/>
    <property type="match status" value="1"/>
</dbReference>
<dbReference type="PROSITE" id="PS50234">
    <property type="entry name" value="VWFA"/>
    <property type="match status" value="1"/>
</dbReference>
<evidence type="ECO:0000313" key="6">
    <source>
        <dbReference type="Proteomes" id="UP000478052"/>
    </source>
</evidence>
<dbReference type="SMART" id="SM00327">
    <property type="entry name" value="VWA"/>
    <property type="match status" value="1"/>
</dbReference>
<dbReference type="CDD" id="cd04048">
    <property type="entry name" value="C2A_Copine"/>
    <property type="match status" value="1"/>
</dbReference>
<dbReference type="InterPro" id="IPR035892">
    <property type="entry name" value="C2_domain_sf"/>
</dbReference>
<comment type="similarity">
    <text evidence="1">Belongs to the copine family.</text>
</comment>